<dbReference type="EMBL" id="QGKW02000717">
    <property type="protein sequence ID" value="KAF2597280.1"/>
    <property type="molecule type" value="Genomic_DNA"/>
</dbReference>
<dbReference type="AlphaFoldDB" id="A0A3N6T618"/>
<comment type="caution">
    <text evidence="2">The sequence shown here is derived from an EMBL/GenBank/DDBJ whole genome shotgun (WGS) entry which is preliminary data.</text>
</comment>
<feature type="compositionally biased region" description="Polar residues" evidence="1">
    <location>
        <begin position="18"/>
        <end position="29"/>
    </location>
</feature>
<evidence type="ECO:0000313" key="3">
    <source>
        <dbReference type="Proteomes" id="UP000712281"/>
    </source>
</evidence>
<evidence type="ECO:0000313" key="2">
    <source>
        <dbReference type="EMBL" id="KAF2597280.1"/>
    </source>
</evidence>
<name>A0A3N6T618_BRACR</name>
<sequence>MQQLRLPPRPGGIAQASKPATSLETNTTVPPSVKGKFSGLAAIAASSYMSQFPSYKTAQEEEKET</sequence>
<accession>A0A3N6T618</accession>
<dbReference type="Proteomes" id="UP000712281">
    <property type="component" value="Unassembled WGS sequence"/>
</dbReference>
<feature type="region of interest" description="Disordered" evidence="1">
    <location>
        <begin position="1"/>
        <end position="29"/>
    </location>
</feature>
<gene>
    <name evidence="2" type="ORF">F2Q68_00009046</name>
</gene>
<proteinExistence type="predicted"/>
<reference evidence="2" key="1">
    <citation type="submission" date="2019-12" db="EMBL/GenBank/DDBJ databases">
        <title>Genome sequencing and annotation of Brassica cretica.</title>
        <authorList>
            <person name="Studholme D.J."/>
            <person name="Sarris P.F."/>
        </authorList>
    </citation>
    <scope>NUCLEOTIDE SEQUENCE</scope>
    <source>
        <strain evidence="2">PFS-001/15</strain>
        <tissue evidence="2">Leaf</tissue>
    </source>
</reference>
<protein>
    <submittedName>
        <fullName evidence="2">Uncharacterized protein</fullName>
    </submittedName>
</protein>
<evidence type="ECO:0000256" key="1">
    <source>
        <dbReference type="SAM" id="MobiDB-lite"/>
    </source>
</evidence>
<organism evidence="2 3">
    <name type="scientific">Brassica cretica</name>
    <name type="common">Mustard</name>
    <dbReference type="NCBI Taxonomy" id="69181"/>
    <lineage>
        <taxon>Eukaryota</taxon>
        <taxon>Viridiplantae</taxon>
        <taxon>Streptophyta</taxon>
        <taxon>Embryophyta</taxon>
        <taxon>Tracheophyta</taxon>
        <taxon>Spermatophyta</taxon>
        <taxon>Magnoliopsida</taxon>
        <taxon>eudicotyledons</taxon>
        <taxon>Gunneridae</taxon>
        <taxon>Pentapetalae</taxon>
        <taxon>rosids</taxon>
        <taxon>malvids</taxon>
        <taxon>Brassicales</taxon>
        <taxon>Brassicaceae</taxon>
        <taxon>Brassiceae</taxon>
        <taxon>Brassica</taxon>
    </lineage>
</organism>